<proteinExistence type="predicted"/>
<protein>
    <submittedName>
        <fullName evidence="1">Uncharacterized protein</fullName>
    </submittedName>
</protein>
<reference evidence="1" key="2">
    <citation type="journal article" date="2015" name="Data Brief">
        <title>Shoot transcriptome of the giant reed, Arundo donax.</title>
        <authorList>
            <person name="Barrero R.A."/>
            <person name="Guerrero F.D."/>
            <person name="Moolhuijzen P."/>
            <person name="Goolsby J.A."/>
            <person name="Tidwell J."/>
            <person name="Bellgard S.E."/>
            <person name="Bellgard M.I."/>
        </authorList>
    </citation>
    <scope>NUCLEOTIDE SEQUENCE</scope>
    <source>
        <tissue evidence="1">Shoot tissue taken approximately 20 cm above the soil surface</tissue>
    </source>
</reference>
<sequence>MGPRLSRNILSNLGYCRLISVSSCYFLSNIILFMSWAAMAAVVVGCNSLRKGSATQLCHTMFYAILVNILKFLFVLYIIWLHGILSSIDGSLAVAVE</sequence>
<dbReference type="EMBL" id="GBRH01168486">
    <property type="protein sequence ID" value="JAE29410.1"/>
    <property type="molecule type" value="Transcribed_RNA"/>
</dbReference>
<reference evidence="1" key="1">
    <citation type="submission" date="2014-09" db="EMBL/GenBank/DDBJ databases">
        <authorList>
            <person name="Magalhaes I.L.F."/>
            <person name="Oliveira U."/>
            <person name="Santos F.R."/>
            <person name="Vidigal T.H.D.A."/>
            <person name="Brescovit A.D."/>
            <person name="Santos A.J."/>
        </authorList>
    </citation>
    <scope>NUCLEOTIDE SEQUENCE</scope>
    <source>
        <tissue evidence="1">Shoot tissue taken approximately 20 cm above the soil surface</tissue>
    </source>
</reference>
<accession>A0A0A9GWN1</accession>
<dbReference type="AlphaFoldDB" id="A0A0A9GWN1"/>
<organism evidence="1">
    <name type="scientific">Arundo donax</name>
    <name type="common">Giant reed</name>
    <name type="synonym">Donax arundinaceus</name>
    <dbReference type="NCBI Taxonomy" id="35708"/>
    <lineage>
        <taxon>Eukaryota</taxon>
        <taxon>Viridiplantae</taxon>
        <taxon>Streptophyta</taxon>
        <taxon>Embryophyta</taxon>
        <taxon>Tracheophyta</taxon>
        <taxon>Spermatophyta</taxon>
        <taxon>Magnoliopsida</taxon>
        <taxon>Liliopsida</taxon>
        <taxon>Poales</taxon>
        <taxon>Poaceae</taxon>
        <taxon>PACMAD clade</taxon>
        <taxon>Arundinoideae</taxon>
        <taxon>Arundineae</taxon>
        <taxon>Arundo</taxon>
    </lineage>
</organism>
<name>A0A0A9GWN1_ARUDO</name>
<evidence type="ECO:0000313" key="1">
    <source>
        <dbReference type="EMBL" id="JAE29410.1"/>
    </source>
</evidence>